<dbReference type="Gramene" id="AET2Gv20489100.1">
    <property type="protein sequence ID" value="AET2Gv20489100.1"/>
    <property type="gene ID" value="AET2Gv20489100"/>
</dbReference>
<accession>A0A453BFU7</accession>
<reference evidence="1" key="5">
    <citation type="journal article" date="2021" name="G3 (Bethesda)">
        <title>Aegilops tauschii genome assembly Aet v5.0 features greater sequence contiguity and improved annotation.</title>
        <authorList>
            <person name="Wang L."/>
            <person name="Zhu T."/>
            <person name="Rodriguez J.C."/>
            <person name="Deal K.R."/>
            <person name="Dubcovsky J."/>
            <person name="McGuire P.E."/>
            <person name="Lux T."/>
            <person name="Spannagl M."/>
            <person name="Mayer K.F.X."/>
            <person name="Baldrich P."/>
            <person name="Meyers B.C."/>
            <person name="Huo N."/>
            <person name="Gu Y.Q."/>
            <person name="Zhou H."/>
            <person name="Devos K.M."/>
            <person name="Bennetzen J.L."/>
            <person name="Unver T."/>
            <person name="Budak H."/>
            <person name="Gulick P.J."/>
            <person name="Galiba G."/>
            <person name="Kalapos B."/>
            <person name="Nelson D.R."/>
            <person name="Li P."/>
            <person name="You F.M."/>
            <person name="Luo M.C."/>
            <person name="Dvorak J."/>
        </authorList>
    </citation>
    <scope>NUCLEOTIDE SEQUENCE [LARGE SCALE GENOMIC DNA]</scope>
    <source>
        <strain evidence="1">cv. AL8/78</strain>
    </source>
</reference>
<keyword evidence="2" id="KW-1185">Reference proteome</keyword>
<dbReference type="Proteomes" id="UP000015105">
    <property type="component" value="Chromosome 2D"/>
</dbReference>
<evidence type="ECO:0000313" key="2">
    <source>
        <dbReference type="Proteomes" id="UP000015105"/>
    </source>
</evidence>
<protein>
    <submittedName>
        <fullName evidence="1">Uncharacterized protein</fullName>
    </submittedName>
</protein>
<evidence type="ECO:0000313" key="1">
    <source>
        <dbReference type="EnsemblPlants" id="AET2Gv20489100.1"/>
    </source>
</evidence>
<dbReference type="EnsemblPlants" id="AET2Gv20489100.1">
    <property type="protein sequence ID" value="AET2Gv20489100.1"/>
    <property type="gene ID" value="AET2Gv20489100"/>
</dbReference>
<reference evidence="2" key="1">
    <citation type="journal article" date="2014" name="Science">
        <title>Ancient hybridizations among the ancestral genomes of bread wheat.</title>
        <authorList>
            <consortium name="International Wheat Genome Sequencing Consortium,"/>
            <person name="Marcussen T."/>
            <person name="Sandve S.R."/>
            <person name="Heier L."/>
            <person name="Spannagl M."/>
            <person name="Pfeifer M."/>
            <person name="Jakobsen K.S."/>
            <person name="Wulff B.B."/>
            <person name="Steuernagel B."/>
            <person name="Mayer K.F."/>
            <person name="Olsen O.A."/>
        </authorList>
    </citation>
    <scope>NUCLEOTIDE SEQUENCE [LARGE SCALE GENOMIC DNA]</scope>
    <source>
        <strain evidence="2">cv. AL8/78</strain>
    </source>
</reference>
<sequence>GFASNISRCTSVDGTKVQGLKTHDCHILLQRILPAGMRGFLDSDIYEAIAELGKFF</sequence>
<reference evidence="2" key="2">
    <citation type="journal article" date="2017" name="Nat. Plants">
        <title>The Aegilops tauschii genome reveals multiple impacts of transposons.</title>
        <authorList>
            <person name="Zhao G."/>
            <person name="Zou C."/>
            <person name="Li K."/>
            <person name="Wang K."/>
            <person name="Li T."/>
            <person name="Gao L."/>
            <person name="Zhang X."/>
            <person name="Wang H."/>
            <person name="Yang Z."/>
            <person name="Liu X."/>
            <person name="Jiang W."/>
            <person name="Mao L."/>
            <person name="Kong X."/>
            <person name="Jiao Y."/>
            <person name="Jia J."/>
        </authorList>
    </citation>
    <scope>NUCLEOTIDE SEQUENCE [LARGE SCALE GENOMIC DNA]</scope>
    <source>
        <strain evidence="2">cv. AL8/78</strain>
    </source>
</reference>
<reference evidence="1" key="3">
    <citation type="journal article" date="2017" name="Nature">
        <title>Genome sequence of the progenitor of the wheat D genome Aegilops tauschii.</title>
        <authorList>
            <person name="Luo M.C."/>
            <person name="Gu Y.Q."/>
            <person name="Puiu D."/>
            <person name="Wang H."/>
            <person name="Twardziok S.O."/>
            <person name="Deal K.R."/>
            <person name="Huo N."/>
            <person name="Zhu T."/>
            <person name="Wang L."/>
            <person name="Wang Y."/>
            <person name="McGuire P.E."/>
            <person name="Liu S."/>
            <person name="Long H."/>
            <person name="Ramasamy R.K."/>
            <person name="Rodriguez J.C."/>
            <person name="Van S.L."/>
            <person name="Yuan L."/>
            <person name="Wang Z."/>
            <person name="Xia Z."/>
            <person name="Xiao L."/>
            <person name="Anderson O.D."/>
            <person name="Ouyang S."/>
            <person name="Liang Y."/>
            <person name="Zimin A.V."/>
            <person name="Pertea G."/>
            <person name="Qi P."/>
            <person name="Bennetzen J.L."/>
            <person name="Dai X."/>
            <person name="Dawson M.W."/>
            <person name="Muller H.G."/>
            <person name="Kugler K."/>
            <person name="Rivarola-Duarte L."/>
            <person name="Spannagl M."/>
            <person name="Mayer K.F.X."/>
            <person name="Lu F.H."/>
            <person name="Bevan M.W."/>
            <person name="Leroy P."/>
            <person name="Li P."/>
            <person name="You F.M."/>
            <person name="Sun Q."/>
            <person name="Liu Z."/>
            <person name="Lyons E."/>
            <person name="Wicker T."/>
            <person name="Salzberg S.L."/>
            <person name="Devos K.M."/>
            <person name="Dvorak J."/>
        </authorList>
    </citation>
    <scope>NUCLEOTIDE SEQUENCE [LARGE SCALE GENOMIC DNA]</scope>
    <source>
        <strain evidence="1">cv. AL8/78</strain>
    </source>
</reference>
<name>A0A453BFU7_AEGTS</name>
<dbReference type="AlphaFoldDB" id="A0A453BFU7"/>
<reference evidence="1" key="4">
    <citation type="submission" date="2019-03" db="UniProtKB">
        <authorList>
            <consortium name="EnsemblPlants"/>
        </authorList>
    </citation>
    <scope>IDENTIFICATION</scope>
</reference>
<organism evidence="1 2">
    <name type="scientific">Aegilops tauschii subsp. strangulata</name>
    <name type="common">Goatgrass</name>
    <dbReference type="NCBI Taxonomy" id="200361"/>
    <lineage>
        <taxon>Eukaryota</taxon>
        <taxon>Viridiplantae</taxon>
        <taxon>Streptophyta</taxon>
        <taxon>Embryophyta</taxon>
        <taxon>Tracheophyta</taxon>
        <taxon>Spermatophyta</taxon>
        <taxon>Magnoliopsida</taxon>
        <taxon>Liliopsida</taxon>
        <taxon>Poales</taxon>
        <taxon>Poaceae</taxon>
        <taxon>BOP clade</taxon>
        <taxon>Pooideae</taxon>
        <taxon>Triticodae</taxon>
        <taxon>Triticeae</taxon>
        <taxon>Triticinae</taxon>
        <taxon>Aegilops</taxon>
    </lineage>
</organism>
<proteinExistence type="predicted"/>